<reference evidence="1 2" key="1">
    <citation type="journal article" date="2014" name="Science">
        <title>Plant genetics. Early allopolyploid evolution in the post-Neolithic Brassica napus oilseed genome.</title>
        <authorList>
            <person name="Chalhoub B."/>
            <person name="Denoeud F."/>
            <person name="Liu S."/>
            <person name="Parkin I.A."/>
            <person name="Tang H."/>
            <person name="Wang X."/>
            <person name="Chiquet J."/>
            <person name="Belcram H."/>
            <person name="Tong C."/>
            <person name="Samans B."/>
            <person name="Correa M."/>
            <person name="Da Silva C."/>
            <person name="Just J."/>
            <person name="Falentin C."/>
            <person name="Koh C.S."/>
            <person name="Le Clainche I."/>
            <person name="Bernard M."/>
            <person name="Bento P."/>
            <person name="Noel B."/>
            <person name="Labadie K."/>
            <person name="Alberti A."/>
            <person name="Charles M."/>
            <person name="Arnaud D."/>
            <person name="Guo H."/>
            <person name="Daviaud C."/>
            <person name="Alamery S."/>
            <person name="Jabbari K."/>
            <person name="Zhao M."/>
            <person name="Edger P.P."/>
            <person name="Chelaifa H."/>
            <person name="Tack D."/>
            <person name="Lassalle G."/>
            <person name="Mestiri I."/>
            <person name="Schnel N."/>
            <person name="Le Paslier M.C."/>
            <person name="Fan G."/>
            <person name="Renault V."/>
            <person name="Bayer P.E."/>
            <person name="Golicz A.A."/>
            <person name="Manoli S."/>
            <person name="Lee T.H."/>
            <person name="Thi V.H."/>
            <person name="Chalabi S."/>
            <person name="Hu Q."/>
            <person name="Fan C."/>
            <person name="Tollenaere R."/>
            <person name="Lu Y."/>
            <person name="Battail C."/>
            <person name="Shen J."/>
            <person name="Sidebottom C.H."/>
            <person name="Wang X."/>
            <person name="Canaguier A."/>
            <person name="Chauveau A."/>
            <person name="Berard A."/>
            <person name="Deniot G."/>
            <person name="Guan M."/>
            <person name="Liu Z."/>
            <person name="Sun F."/>
            <person name="Lim Y.P."/>
            <person name="Lyons E."/>
            <person name="Town C.D."/>
            <person name="Bancroft I."/>
            <person name="Wang X."/>
            <person name="Meng J."/>
            <person name="Ma J."/>
            <person name="Pires J.C."/>
            <person name="King G.J."/>
            <person name="Brunel D."/>
            <person name="Delourme R."/>
            <person name="Renard M."/>
            <person name="Aury J.M."/>
            <person name="Adams K.L."/>
            <person name="Batley J."/>
            <person name="Snowdon R.J."/>
            <person name="Tost J."/>
            <person name="Edwards D."/>
            <person name="Zhou Y."/>
            <person name="Hua W."/>
            <person name="Sharpe A.G."/>
            <person name="Paterson A.H."/>
            <person name="Guan C."/>
            <person name="Wincker P."/>
        </authorList>
    </citation>
    <scope>NUCLEOTIDE SEQUENCE [LARGE SCALE GENOMIC DNA]</scope>
    <source>
        <strain evidence="2">cv. Darmor-bzh</strain>
    </source>
</reference>
<dbReference type="OMA" id="MYEKMRI"/>
<organism evidence="1 2">
    <name type="scientific">Brassica napus</name>
    <name type="common">Rape</name>
    <dbReference type="NCBI Taxonomy" id="3708"/>
    <lineage>
        <taxon>Eukaryota</taxon>
        <taxon>Viridiplantae</taxon>
        <taxon>Streptophyta</taxon>
        <taxon>Embryophyta</taxon>
        <taxon>Tracheophyta</taxon>
        <taxon>Spermatophyta</taxon>
        <taxon>Magnoliopsida</taxon>
        <taxon>eudicotyledons</taxon>
        <taxon>Gunneridae</taxon>
        <taxon>Pentapetalae</taxon>
        <taxon>rosids</taxon>
        <taxon>malvids</taxon>
        <taxon>Brassicales</taxon>
        <taxon>Brassicaceae</taxon>
        <taxon>Brassiceae</taxon>
        <taxon>Brassica</taxon>
    </lineage>
</organism>
<protein>
    <submittedName>
        <fullName evidence="1">BnaC06g04330D protein</fullName>
    </submittedName>
</protein>
<dbReference type="AlphaFoldDB" id="A0A078GKU1"/>
<accession>A0A078GKU1</accession>
<gene>
    <name evidence="1" type="primary">BnaC06g04330D</name>
    <name evidence="1" type="ORF">GSBRNA2T00029168001</name>
</gene>
<proteinExistence type="predicted"/>
<dbReference type="STRING" id="3708.A0A078GKU1"/>
<dbReference type="Gramene" id="CDY25208">
    <property type="protein sequence ID" value="CDY25208"/>
    <property type="gene ID" value="GSBRNA2T00029168001"/>
</dbReference>
<name>A0A078GKU1_BRANA</name>
<sequence length="163" mass="18541">MSLAQGTTFVLQKETVPRQKLSATISQGKRVSEAIDEFIASNDDYELLEGNWQMIWSSQIYADSWLENAANGLMGRQIIEKDGRIKFEVNIIAAFRFSMKGKFLKPGGSTYELKMDDAAIIGGLFGYPIELTNNIELQVLTMYEKMRISRGFDNIVFVHIREM</sequence>
<dbReference type="PaxDb" id="3708-A0A078GKU1"/>
<dbReference type="EMBL" id="LK032170">
    <property type="protein sequence ID" value="CDY25208.1"/>
    <property type="molecule type" value="Genomic_DNA"/>
</dbReference>
<evidence type="ECO:0000313" key="1">
    <source>
        <dbReference type="EMBL" id="CDY25208.1"/>
    </source>
</evidence>
<dbReference type="Proteomes" id="UP000028999">
    <property type="component" value="Unassembled WGS sequence"/>
</dbReference>
<keyword evidence="2" id="KW-1185">Reference proteome</keyword>
<evidence type="ECO:0000313" key="2">
    <source>
        <dbReference type="Proteomes" id="UP000028999"/>
    </source>
</evidence>